<comment type="caution">
    <text evidence="1">The sequence shown here is derived from an EMBL/GenBank/DDBJ whole genome shotgun (WGS) entry which is preliminary data.</text>
</comment>
<dbReference type="Gene3D" id="3.30.560.10">
    <property type="entry name" value="Glucose Oxidase, domain 3"/>
    <property type="match status" value="1"/>
</dbReference>
<name>A0A9P6B4Q3_9AGAM</name>
<dbReference type="InterPro" id="IPR036188">
    <property type="entry name" value="FAD/NAD-bd_sf"/>
</dbReference>
<gene>
    <name evidence="1" type="ORF">BS47DRAFT_1339153</name>
</gene>
<evidence type="ECO:0000313" key="2">
    <source>
        <dbReference type="Proteomes" id="UP000886523"/>
    </source>
</evidence>
<evidence type="ECO:0000313" key="1">
    <source>
        <dbReference type="EMBL" id="KAF9517616.1"/>
    </source>
</evidence>
<dbReference type="OrthoDB" id="3050143at2759"/>
<dbReference type="Proteomes" id="UP000886523">
    <property type="component" value="Unassembled WGS sequence"/>
</dbReference>
<protein>
    <submittedName>
        <fullName evidence="1">GMC oxidoreductase</fullName>
    </submittedName>
</protein>
<accession>A0A9P6B4Q3</accession>
<sequence length="140" mass="14692">MVNALMPQSPKVLQLSGIADTAGLACLGINPVVNLPTVGKNLQEQTQNILAARGTNFNVGGRGRSHVIAFPNLYQLYGTKASTMVNHINQSLSIWAFSQAGPALSASALETIFRIQANLIINGNGMGQSSACGLQSKILD</sequence>
<dbReference type="AlphaFoldDB" id="A0A9P6B4Q3"/>
<keyword evidence="2" id="KW-1185">Reference proteome</keyword>
<dbReference type="SUPFAM" id="SSF51905">
    <property type="entry name" value="FAD/NAD(P)-binding domain"/>
    <property type="match status" value="1"/>
</dbReference>
<reference evidence="1" key="1">
    <citation type="journal article" date="2020" name="Nat. Commun.">
        <title>Large-scale genome sequencing of mycorrhizal fungi provides insights into the early evolution of symbiotic traits.</title>
        <authorList>
            <person name="Miyauchi S."/>
            <person name="Kiss E."/>
            <person name="Kuo A."/>
            <person name="Drula E."/>
            <person name="Kohler A."/>
            <person name="Sanchez-Garcia M."/>
            <person name="Morin E."/>
            <person name="Andreopoulos B."/>
            <person name="Barry K.W."/>
            <person name="Bonito G."/>
            <person name="Buee M."/>
            <person name="Carver A."/>
            <person name="Chen C."/>
            <person name="Cichocki N."/>
            <person name="Clum A."/>
            <person name="Culley D."/>
            <person name="Crous P.W."/>
            <person name="Fauchery L."/>
            <person name="Girlanda M."/>
            <person name="Hayes R.D."/>
            <person name="Keri Z."/>
            <person name="LaButti K."/>
            <person name="Lipzen A."/>
            <person name="Lombard V."/>
            <person name="Magnuson J."/>
            <person name="Maillard F."/>
            <person name="Murat C."/>
            <person name="Nolan M."/>
            <person name="Ohm R.A."/>
            <person name="Pangilinan J."/>
            <person name="Pereira M.F."/>
            <person name="Perotto S."/>
            <person name="Peter M."/>
            <person name="Pfister S."/>
            <person name="Riley R."/>
            <person name="Sitrit Y."/>
            <person name="Stielow J.B."/>
            <person name="Szollosi G."/>
            <person name="Zifcakova L."/>
            <person name="Stursova M."/>
            <person name="Spatafora J.W."/>
            <person name="Tedersoo L."/>
            <person name="Vaario L.M."/>
            <person name="Yamada A."/>
            <person name="Yan M."/>
            <person name="Wang P."/>
            <person name="Xu J."/>
            <person name="Bruns T."/>
            <person name="Baldrian P."/>
            <person name="Vilgalys R."/>
            <person name="Dunand C."/>
            <person name="Henrissat B."/>
            <person name="Grigoriev I.V."/>
            <person name="Hibbett D."/>
            <person name="Nagy L.G."/>
            <person name="Martin F.M."/>
        </authorList>
    </citation>
    <scope>NUCLEOTIDE SEQUENCE</scope>
    <source>
        <strain evidence="1">UP504</strain>
    </source>
</reference>
<organism evidence="1 2">
    <name type="scientific">Hydnum rufescens UP504</name>
    <dbReference type="NCBI Taxonomy" id="1448309"/>
    <lineage>
        <taxon>Eukaryota</taxon>
        <taxon>Fungi</taxon>
        <taxon>Dikarya</taxon>
        <taxon>Basidiomycota</taxon>
        <taxon>Agaricomycotina</taxon>
        <taxon>Agaricomycetes</taxon>
        <taxon>Cantharellales</taxon>
        <taxon>Hydnaceae</taxon>
        <taxon>Hydnum</taxon>
    </lineage>
</organism>
<dbReference type="EMBL" id="MU128930">
    <property type="protein sequence ID" value="KAF9517616.1"/>
    <property type="molecule type" value="Genomic_DNA"/>
</dbReference>
<proteinExistence type="predicted"/>